<dbReference type="RefSeq" id="WP_242966103.1">
    <property type="nucleotide sequence ID" value="NZ_MZGT01000042.1"/>
</dbReference>
<comment type="caution">
    <text evidence="1">The sequence shown here is derived from an EMBL/GenBank/DDBJ whole genome shotgun (WGS) entry which is preliminary data.</text>
</comment>
<dbReference type="AlphaFoldDB" id="A0A1V4IJZ4"/>
<sequence>MTNYEVYFGTEERALNSLTLLLEFPDHPKQEVREFQIEVKQMGAARWLRSECTNKRWWKNELITHEDICIMRILKNIIRQNLKPLYIRGKNKWS</sequence>
<protein>
    <submittedName>
        <fullName evidence="1">Uncharacterized protein</fullName>
    </submittedName>
</protein>
<evidence type="ECO:0000313" key="2">
    <source>
        <dbReference type="Proteomes" id="UP000191056"/>
    </source>
</evidence>
<gene>
    <name evidence="1" type="ORF">CLCHR_30930</name>
</gene>
<dbReference type="EMBL" id="MZGT01000042">
    <property type="protein sequence ID" value="OPJ60160.1"/>
    <property type="molecule type" value="Genomic_DNA"/>
</dbReference>
<keyword evidence="2" id="KW-1185">Reference proteome</keyword>
<name>A0A1V4IJZ4_9CLOT</name>
<accession>A0A1V4IJZ4</accession>
<reference evidence="1 2" key="1">
    <citation type="submission" date="2017-03" db="EMBL/GenBank/DDBJ databases">
        <title>Genome sequence of Clostridium chromiireducens DSM 23318.</title>
        <authorList>
            <person name="Poehlein A."/>
            <person name="Daniel R."/>
        </authorList>
    </citation>
    <scope>NUCLEOTIDE SEQUENCE [LARGE SCALE GENOMIC DNA]</scope>
    <source>
        <strain evidence="1 2">DSM 23318</strain>
    </source>
</reference>
<organism evidence="1 2">
    <name type="scientific">Clostridium chromiireducens</name>
    <dbReference type="NCBI Taxonomy" id="225345"/>
    <lineage>
        <taxon>Bacteria</taxon>
        <taxon>Bacillati</taxon>
        <taxon>Bacillota</taxon>
        <taxon>Clostridia</taxon>
        <taxon>Eubacteriales</taxon>
        <taxon>Clostridiaceae</taxon>
        <taxon>Clostridium</taxon>
    </lineage>
</organism>
<dbReference type="Proteomes" id="UP000191056">
    <property type="component" value="Unassembled WGS sequence"/>
</dbReference>
<proteinExistence type="predicted"/>
<evidence type="ECO:0000313" key="1">
    <source>
        <dbReference type="EMBL" id="OPJ60160.1"/>
    </source>
</evidence>